<dbReference type="Gene3D" id="1.20.1510.10">
    <property type="entry name" value="Cation efflux protein transmembrane domain"/>
    <property type="match status" value="1"/>
</dbReference>
<protein>
    <submittedName>
        <fullName evidence="10">Cation transporter</fullName>
    </submittedName>
</protein>
<evidence type="ECO:0000259" key="9">
    <source>
        <dbReference type="Pfam" id="PF16916"/>
    </source>
</evidence>
<dbReference type="GO" id="GO:0008324">
    <property type="term" value="F:monoatomic cation transmembrane transporter activity"/>
    <property type="evidence" value="ECO:0007669"/>
    <property type="project" value="InterPro"/>
</dbReference>
<feature type="domain" description="Cation efflux protein cytoplasmic" evidence="9">
    <location>
        <begin position="221"/>
        <end position="286"/>
    </location>
</feature>
<proteinExistence type="inferred from homology"/>
<feature type="transmembrane region" description="Helical" evidence="7">
    <location>
        <begin position="88"/>
        <end position="105"/>
    </location>
</feature>
<dbReference type="EMBL" id="VTOY01000001">
    <property type="protein sequence ID" value="TYZ24885.1"/>
    <property type="molecule type" value="Genomic_DNA"/>
</dbReference>
<evidence type="ECO:0000256" key="7">
    <source>
        <dbReference type="SAM" id="Phobius"/>
    </source>
</evidence>
<comment type="similarity">
    <text evidence="2">Belongs to the cation diffusion facilitator (CDF) transporter (TC 2.A.4) family.</text>
</comment>
<reference evidence="10 11" key="1">
    <citation type="submission" date="2019-08" db="EMBL/GenBank/DDBJ databases">
        <title>Selenomonas sp. mPRGC5 and Selenomonas sp. mPRGC8 isolated from ruminal fluid of dairy goat (Capra hircus).</title>
        <authorList>
            <person name="Poothong S."/>
            <person name="Nuengjamnong C."/>
            <person name="Tanasupawat S."/>
        </authorList>
    </citation>
    <scope>NUCLEOTIDE SEQUENCE [LARGE SCALE GENOMIC DNA]</scope>
    <source>
        <strain evidence="11">mPRGC5</strain>
    </source>
</reference>
<dbReference type="RefSeq" id="WP_149170506.1">
    <property type="nucleotide sequence ID" value="NZ_VTOY01000001.1"/>
</dbReference>
<dbReference type="Gene3D" id="3.30.70.1350">
    <property type="entry name" value="Cation efflux protein, cytoplasmic domain"/>
    <property type="match status" value="1"/>
</dbReference>
<keyword evidence="5 7" id="KW-1133">Transmembrane helix</keyword>
<dbReference type="InterPro" id="IPR027469">
    <property type="entry name" value="Cation_efflux_TMD_sf"/>
</dbReference>
<dbReference type="GO" id="GO:0016020">
    <property type="term" value="C:membrane"/>
    <property type="evidence" value="ECO:0007669"/>
    <property type="project" value="UniProtKB-SubCell"/>
</dbReference>
<dbReference type="InterPro" id="IPR002524">
    <property type="entry name" value="Cation_efflux"/>
</dbReference>
<dbReference type="PANTHER" id="PTHR43840:SF50">
    <property type="entry name" value="MANGANESE EFFLUX SYSTEM PROTEIN MNES"/>
    <property type="match status" value="1"/>
</dbReference>
<dbReference type="SUPFAM" id="SSF161111">
    <property type="entry name" value="Cation efflux protein transmembrane domain-like"/>
    <property type="match status" value="1"/>
</dbReference>
<evidence type="ECO:0000256" key="3">
    <source>
        <dbReference type="ARBA" id="ARBA00022448"/>
    </source>
</evidence>
<keyword evidence="11" id="KW-1185">Reference proteome</keyword>
<name>A0A5D6WD03_9FIRM</name>
<keyword evidence="4 7" id="KW-0812">Transmembrane</keyword>
<dbReference type="Proteomes" id="UP000323646">
    <property type="component" value="Unassembled WGS sequence"/>
</dbReference>
<feature type="domain" description="Cation efflux protein transmembrane" evidence="8">
    <location>
        <begin position="24"/>
        <end position="216"/>
    </location>
</feature>
<dbReference type="AlphaFoldDB" id="A0A5D6WD03"/>
<evidence type="ECO:0000256" key="1">
    <source>
        <dbReference type="ARBA" id="ARBA00004141"/>
    </source>
</evidence>
<evidence type="ECO:0000259" key="8">
    <source>
        <dbReference type="Pfam" id="PF01545"/>
    </source>
</evidence>
<comment type="subcellular location">
    <subcellularLocation>
        <location evidence="1">Membrane</location>
        <topology evidence="1">Multi-pass membrane protein</topology>
    </subcellularLocation>
</comment>
<evidence type="ECO:0000256" key="6">
    <source>
        <dbReference type="ARBA" id="ARBA00023136"/>
    </source>
</evidence>
<accession>A0A5D6WD03</accession>
<dbReference type="OrthoDB" id="9806522at2"/>
<sequence>MRDITSPTETTTANRDSIIIKTSIIGILTNVLLAAFKAAIGLMSNSIAVILDAVNNLSDALSSIITIVGTTLAGKLPDKEHPLGYGRIEYLSALTVAGIVLYAGITSAVESVKKIFNPEVPDYDTIALVIIAAAVVVKIVLGKYVKAQGEKVNSGSLVASGADAMFDAVLSFSVLVSAILFLTTGISLEAYVGAIISGFIIKSGIDMIRETLDEILGKRADKELAKQIKAILSAEPEVRGAYDLVLYNYGPNKDLASVHIELPDTMSVKDVDKLTRRLETNVYKQTGIILAGVGVYSYNTNDNETAKIRNDVQEKVLAHDWALQFHGFYVEVESKDMRFDVVMSFDINPQEGLNILYEELAQAYPDYTVHIVPDVDISD</sequence>
<feature type="transmembrane region" description="Helical" evidence="7">
    <location>
        <begin position="24"/>
        <end position="51"/>
    </location>
</feature>
<dbReference type="FunFam" id="1.20.1510.10:FF:000006">
    <property type="entry name" value="Divalent cation efflux transporter"/>
    <property type="match status" value="1"/>
</dbReference>
<dbReference type="InterPro" id="IPR036837">
    <property type="entry name" value="Cation_efflux_CTD_sf"/>
</dbReference>
<gene>
    <name evidence="10" type="ORF">FZ040_02275</name>
</gene>
<dbReference type="InterPro" id="IPR050291">
    <property type="entry name" value="CDF_Transporter"/>
</dbReference>
<evidence type="ECO:0000256" key="2">
    <source>
        <dbReference type="ARBA" id="ARBA00008114"/>
    </source>
</evidence>
<dbReference type="Pfam" id="PF16916">
    <property type="entry name" value="ZT_dimer"/>
    <property type="match status" value="1"/>
</dbReference>
<feature type="transmembrane region" description="Helical" evidence="7">
    <location>
        <begin position="125"/>
        <end position="145"/>
    </location>
</feature>
<evidence type="ECO:0000256" key="4">
    <source>
        <dbReference type="ARBA" id="ARBA00022692"/>
    </source>
</evidence>
<feature type="transmembrane region" description="Helical" evidence="7">
    <location>
        <begin position="57"/>
        <end position="76"/>
    </location>
</feature>
<evidence type="ECO:0000313" key="10">
    <source>
        <dbReference type="EMBL" id="TYZ24885.1"/>
    </source>
</evidence>
<dbReference type="Pfam" id="PF01545">
    <property type="entry name" value="Cation_efflux"/>
    <property type="match status" value="1"/>
</dbReference>
<dbReference type="InterPro" id="IPR058533">
    <property type="entry name" value="Cation_efflux_TM"/>
</dbReference>
<keyword evidence="3" id="KW-0813">Transport</keyword>
<comment type="caution">
    <text evidence="10">The sequence shown here is derived from an EMBL/GenBank/DDBJ whole genome shotgun (WGS) entry which is preliminary data.</text>
</comment>
<organism evidence="10 11">
    <name type="scientific">Selenomonas ruminis</name>
    <dbReference type="NCBI Taxonomy" id="2593411"/>
    <lineage>
        <taxon>Bacteria</taxon>
        <taxon>Bacillati</taxon>
        <taxon>Bacillota</taxon>
        <taxon>Negativicutes</taxon>
        <taxon>Selenomonadales</taxon>
        <taxon>Selenomonadaceae</taxon>
        <taxon>Selenomonas</taxon>
    </lineage>
</organism>
<dbReference type="InterPro" id="IPR027470">
    <property type="entry name" value="Cation_efflux_CTD"/>
</dbReference>
<evidence type="ECO:0000313" key="11">
    <source>
        <dbReference type="Proteomes" id="UP000323646"/>
    </source>
</evidence>
<evidence type="ECO:0000256" key="5">
    <source>
        <dbReference type="ARBA" id="ARBA00022989"/>
    </source>
</evidence>
<dbReference type="NCBIfam" id="TIGR01297">
    <property type="entry name" value="CDF"/>
    <property type="match status" value="1"/>
</dbReference>
<keyword evidence="6 7" id="KW-0472">Membrane</keyword>
<dbReference type="SUPFAM" id="SSF160240">
    <property type="entry name" value="Cation efflux protein cytoplasmic domain-like"/>
    <property type="match status" value="1"/>
</dbReference>
<dbReference type="PANTHER" id="PTHR43840">
    <property type="entry name" value="MITOCHONDRIAL METAL TRANSPORTER 1-RELATED"/>
    <property type="match status" value="1"/>
</dbReference>